<dbReference type="AlphaFoldDB" id="A0A6M3LGM7"/>
<evidence type="ECO:0008006" key="2">
    <source>
        <dbReference type="Google" id="ProtNLM"/>
    </source>
</evidence>
<reference evidence="1" key="1">
    <citation type="submission" date="2020-03" db="EMBL/GenBank/DDBJ databases">
        <title>The deep terrestrial virosphere.</title>
        <authorList>
            <person name="Holmfeldt K."/>
            <person name="Nilsson E."/>
            <person name="Simone D."/>
            <person name="Lopez-Fernandez M."/>
            <person name="Wu X."/>
            <person name="de Brujin I."/>
            <person name="Lundin D."/>
            <person name="Andersson A."/>
            <person name="Bertilsson S."/>
            <person name="Dopson M."/>
        </authorList>
    </citation>
    <scope>NUCLEOTIDE SEQUENCE</scope>
    <source>
        <strain evidence="1">MM415B04659</strain>
    </source>
</reference>
<name>A0A6M3LGM7_9ZZZZ</name>
<accession>A0A6M3LGM7</accession>
<gene>
    <name evidence="1" type="ORF">MM415B04659_0006</name>
</gene>
<dbReference type="EMBL" id="MT143068">
    <property type="protein sequence ID" value="QJA92454.1"/>
    <property type="molecule type" value="Genomic_DNA"/>
</dbReference>
<evidence type="ECO:0000313" key="1">
    <source>
        <dbReference type="EMBL" id="QJA92454.1"/>
    </source>
</evidence>
<protein>
    <recommendedName>
        <fullName evidence="2">Methyltransferase</fullName>
    </recommendedName>
</protein>
<proteinExistence type="predicted"/>
<sequence length="164" mass="19213">MVRVKLRPLRGSHLPILLRAYRLTDGPVLELGAGLFSTPVLHALCQIDGRKLVTYENHPQFYEWAVLYQSAFHDVCKVEEWKDVDLTPKWSVAFVDHSSAGKRWRELARLSHAEYVVVHDTDVGVQRKYGYEKAYPLFKYQRHYRDEYPNTGLLSNFHPLDNVW</sequence>
<organism evidence="1">
    <name type="scientific">viral metagenome</name>
    <dbReference type="NCBI Taxonomy" id="1070528"/>
    <lineage>
        <taxon>unclassified sequences</taxon>
        <taxon>metagenomes</taxon>
        <taxon>organismal metagenomes</taxon>
    </lineage>
</organism>